<evidence type="ECO:0000256" key="8">
    <source>
        <dbReference type="ARBA" id="ARBA00023295"/>
    </source>
</evidence>
<dbReference type="InterPro" id="IPR023170">
    <property type="entry name" value="HhH_base_excis_C"/>
</dbReference>
<keyword evidence="5" id="KW-0234">DNA repair</keyword>
<reference evidence="11" key="1">
    <citation type="submission" date="2017-05" db="EMBL/GenBank/DDBJ databases">
        <authorList>
            <person name="Varghese N."/>
            <person name="Submissions S."/>
        </authorList>
    </citation>
    <scope>NUCLEOTIDE SEQUENCE</scope>
    <source>
        <strain evidence="11">Su22</strain>
    </source>
</reference>
<evidence type="ECO:0000256" key="2">
    <source>
        <dbReference type="ARBA" id="ARBA00012720"/>
    </source>
</evidence>
<dbReference type="Gene3D" id="1.10.1670.10">
    <property type="entry name" value="Helix-hairpin-Helix base-excision DNA repair enzymes (C-terminal)"/>
    <property type="match status" value="1"/>
</dbReference>
<dbReference type="PANTHER" id="PTHR10242:SF2">
    <property type="entry name" value="N-GLYCOSYLASE_DNA LYASE"/>
    <property type="match status" value="1"/>
</dbReference>
<evidence type="ECO:0000256" key="6">
    <source>
        <dbReference type="ARBA" id="ARBA00023239"/>
    </source>
</evidence>
<keyword evidence="12" id="KW-1185">Reference proteome</keyword>
<proteinExistence type="inferred from homology"/>
<dbReference type="EMBL" id="FXUF01000015">
    <property type="protein sequence ID" value="SMP67175.1"/>
    <property type="molecule type" value="Genomic_DNA"/>
</dbReference>
<dbReference type="CDD" id="cd00056">
    <property type="entry name" value="ENDO3c"/>
    <property type="match status" value="1"/>
</dbReference>
<evidence type="ECO:0000256" key="1">
    <source>
        <dbReference type="ARBA" id="ARBA00010679"/>
    </source>
</evidence>
<protein>
    <recommendedName>
        <fullName evidence="2">DNA-(apurinic or apyrimidinic site) lyase</fullName>
        <ecNumber evidence="2">4.2.99.18</ecNumber>
    </recommendedName>
</protein>
<evidence type="ECO:0000256" key="4">
    <source>
        <dbReference type="ARBA" id="ARBA00022801"/>
    </source>
</evidence>
<dbReference type="GO" id="GO:0003684">
    <property type="term" value="F:damaged DNA binding"/>
    <property type="evidence" value="ECO:0007669"/>
    <property type="project" value="InterPro"/>
</dbReference>
<evidence type="ECO:0000313" key="11">
    <source>
        <dbReference type="EMBL" id="SMP67175.1"/>
    </source>
</evidence>
<dbReference type="Gene3D" id="3.30.310.260">
    <property type="match status" value="1"/>
</dbReference>
<dbReference type="Pfam" id="PF07934">
    <property type="entry name" value="OGG_N"/>
    <property type="match status" value="1"/>
</dbReference>
<feature type="domain" description="HhH-GPD" evidence="10">
    <location>
        <begin position="122"/>
        <end position="285"/>
    </location>
</feature>
<name>A0AA45WY79_9CLOT</name>
<dbReference type="InterPro" id="IPR012904">
    <property type="entry name" value="OGG_N"/>
</dbReference>
<dbReference type="SMART" id="SM00478">
    <property type="entry name" value="ENDO3c"/>
    <property type="match status" value="1"/>
</dbReference>
<dbReference type="GO" id="GO:0006284">
    <property type="term" value="P:base-excision repair"/>
    <property type="evidence" value="ECO:0007669"/>
    <property type="project" value="InterPro"/>
</dbReference>
<evidence type="ECO:0000313" key="12">
    <source>
        <dbReference type="Proteomes" id="UP001158066"/>
    </source>
</evidence>
<dbReference type="Pfam" id="PF00730">
    <property type="entry name" value="HhH-GPD"/>
    <property type="match status" value="1"/>
</dbReference>
<dbReference type="AlphaFoldDB" id="A0AA45WY79"/>
<organism evidence="11 12">
    <name type="scientific">Anoxynatronum buryatiense</name>
    <dbReference type="NCBI Taxonomy" id="489973"/>
    <lineage>
        <taxon>Bacteria</taxon>
        <taxon>Bacillati</taxon>
        <taxon>Bacillota</taxon>
        <taxon>Clostridia</taxon>
        <taxon>Eubacteriales</taxon>
        <taxon>Clostridiaceae</taxon>
        <taxon>Anoxynatronum</taxon>
    </lineage>
</organism>
<dbReference type="RefSeq" id="WP_283410337.1">
    <property type="nucleotide sequence ID" value="NZ_FXUF01000015.1"/>
</dbReference>
<evidence type="ECO:0000259" key="10">
    <source>
        <dbReference type="SMART" id="SM00478"/>
    </source>
</evidence>
<dbReference type="EC" id="4.2.99.18" evidence="2"/>
<accession>A0AA45WY79</accession>
<dbReference type="GO" id="GO:0008534">
    <property type="term" value="F:oxidized purine nucleobase lesion DNA N-glycosylase activity"/>
    <property type="evidence" value="ECO:0007669"/>
    <property type="project" value="InterPro"/>
</dbReference>
<dbReference type="PANTHER" id="PTHR10242">
    <property type="entry name" value="8-OXOGUANINE DNA GLYCOSYLASE"/>
    <property type="match status" value="1"/>
</dbReference>
<keyword evidence="8" id="KW-0326">Glycosidase</keyword>
<keyword evidence="6 11" id="KW-0456">Lyase</keyword>
<evidence type="ECO:0000256" key="5">
    <source>
        <dbReference type="ARBA" id="ARBA00023204"/>
    </source>
</evidence>
<gene>
    <name evidence="11" type="ORF">SAMN06296020_11511</name>
</gene>
<keyword evidence="3" id="KW-0227">DNA damage</keyword>
<evidence type="ECO:0000256" key="7">
    <source>
        <dbReference type="ARBA" id="ARBA00023268"/>
    </source>
</evidence>
<evidence type="ECO:0000256" key="9">
    <source>
        <dbReference type="ARBA" id="ARBA00044632"/>
    </source>
</evidence>
<dbReference type="GO" id="GO:0006289">
    <property type="term" value="P:nucleotide-excision repair"/>
    <property type="evidence" value="ECO:0007669"/>
    <property type="project" value="InterPro"/>
</dbReference>
<dbReference type="GO" id="GO:0140078">
    <property type="term" value="F:class I DNA-(apurinic or apyrimidinic site) endonuclease activity"/>
    <property type="evidence" value="ECO:0007669"/>
    <property type="project" value="UniProtKB-EC"/>
</dbReference>
<dbReference type="Gene3D" id="1.10.340.30">
    <property type="entry name" value="Hypothetical protein, domain 2"/>
    <property type="match status" value="1"/>
</dbReference>
<dbReference type="InterPro" id="IPR052054">
    <property type="entry name" value="Oxidative_DNA_repair_enzyme"/>
</dbReference>
<keyword evidence="7" id="KW-0511">Multifunctional enzyme</keyword>
<dbReference type="SUPFAM" id="SSF48150">
    <property type="entry name" value="DNA-glycosylase"/>
    <property type="match status" value="1"/>
</dbReference>
<comment type="caution">
    <text evidence="11">The sequence shown here is derived from an EMBL/GenBank/DDBJ whole genome shotgun (WGS) entry which is preliminary data.</text>
</comment>
<keyword evidence="4" id="KW-0378">Hydrolase</keyword>
<evidence type="ECO:0000256" key="3">
    <source>
        <dbReference type="ARBA" id="ARBA00022763"/>
    </source>
</evidence>
<dbReference type="Proteomes" id="UP001158066">
    <property type="component" value="Unassembled WGS sequence"/>
</dbReference>
<sequence length="290" mass="33164">MRLVSIENGAAVLAVTCFSLEKTLTCGQCFRWRPEPDGSYTGVVKGEVLNARQEADNLILKPVSEATLQNLWISYFDLQRDYEAMNQQLLQKAPWLAAPIETGKGIRLLQQDPWETTITFLFSANNHIPRITKSIEQLSYRYGTLINRINDHDNHAFPKPDQLTDLTLEDWRAVGAGYRANYLFQTVRQWKACYRLMSEQQHRDPRADRELLQTLPGVGPKVSACINLFGMGARHQFPVDVWVRRMVKSLWPEAPQTDAAIEAEALNLFGEAAGYVQQLLFYHARLQKIK</sequence>
<comment type="similarity">
    <text evidence="1">Belongs to the type-1 OGG1 family.</text>
</comment>
<dbReference type="InterPro" id="IPR003265">
    <property type="entry name" value="HhH-GPD_domain"/>
</dbReference>
<dbReference type="InterPro" id="IPR011257">
    <property type="entry name" value="DNA_glycosylase"/>
</dbReference>
<comment type="catalytic activity">
    <reaction evidence="9">
        <text>2'-deoxyribonucleotide-(2'-deoxyribose 5'-phosphate)-2'-deoxyribonucleotide-DNA = a 3'-end 2'-deoxyribonucleotide-(2,3-dehydro-2,3-deoxyribose 5'-phosphate)-DNA + a 5'-end 5'-phospho-2'-deoxyribonucleoside-DNA + H(+)</text>
        <dbReference type="Rhea" id="RHEA:66592"/>
        <dbReference type="Rhea" id="RHEA-COMP:13180"/>
        <dbReference type="Rhea" id="RHEA-COMP:16897"/>
        <dbReference type="Rhea" id="RHEA-COMP:17067"/>
        <dbReference type="ChEBI" id="CHEBI:15378"/>
        <dbReference type="ChEBI" id="CHEBI:136412"/>
        <dbReference type="ChEBI" id="CHEBI:157695"/>
        <dbReference type="ChEBI" id="CHEBI:167181"/>
        <dbReference type="EC" id="4.2.99.18"/>
    </reaction>
</comment>
<dbReference type="SUPFAM" id="SSF55945">
    <property type="entry name" value="TATA-box binding protein-like"/>
    <property type="match status" value="1"/>
</dbReference>